<dbReference type="InterPro" id="IPR036259">
    <property type="entry name" value="MFS_trans_sf"/>
</dbReference>
<dbReference type="GO" id="GO:0006857">
    <property type="term" value="P:oligopeptide transport"/>
    <property type="evidence" value="ECO:0007669"/>
    <property type="project" value="InterPro"/>
</dbReference>
<keyword evidence="1" id="KW-0653">Protein transport</keyword>
<dbReference type="Gene3D" id="1.20.1250.20">
    <property type="entry name" value="MFS general substrate transporter like domains"/>
    <property type="match status" value="1"/>
</dbReference>
<keyword evidence="2" id="KW-0472">Membrane</keyword>
<accession>A0A833S272</accession>
<evidence type="ECO:0008006" key="5">
    <source>
        <dbReference type="Google" id="ProtNLM"/>
    </source>
</evidence>
<feature type="transmembrane region" description="Helical" evidence="2">
    <location>
        <begin position="72"/>
        <end position="91"/>
    </location>
</feature>
<feature type="transmembrane region" description="Helical" evidence="2">
    <location>
        <begin position="103"/>
        <end position="126"/>
    </location>
</feature>
<dbReference type="PROSITE" id="PS01022">
    <property type="entry name" value="PTR2_1"/>
    <property type="match status" value="1"/>
</dbReference>
<feature type="transmembrane region" description="Helical" evidence="2">
    <location>
        <begin position="6"/>
        <end position="25"/>
    </location>
</feature>
<keyword evidence="1" id="KW-0813">Transport</keyword>
<evidence type="ECO:0000256" key="2">
    <source>
        <dbReference type="SAM" id="Phobius"/>
    </source>
</evidence>
<dbReference type="GO" id="GO:0022857">
    <property type="term" value="F:transmembrane transporter activity"/>
    <property type="evidence" value="ECO:0007669"/>
    <property type="project" value="InterPro"/>
</dbReference>
<protein>
    <recommendedName>
        <fullName evidence="5">Peptide transporter</fullName>
    </recommendedName>
</protein>
<proteinExistence type="predicted"/>
<dbReference type="PANTHER" id="PTHR11654">
    <property type="entry name" value="OLIGOPEPTIDE TRANSPORTER-RELATED"/>
    <property type="match status" value="1"/>
</dbReference>
<dbReference type="AlphaFoldDB" id="A0A833S272"/>
<comment type="caution">
    <text evidence="3">The sequence shown here is derived from an EMBL/GenBank/DDBJ whole genome shotgun (WGS) entry which is preliminary data.</text>
</comment>
<name>A0A833S272_9HYME</name>
<reference evidence="3" key="1">
    <citation type="submission" date="2019-11" db="EMBL/GenBank/DDBJ databases">
        <title>The nuclear and mitochondrial genomes of Frieseomelitta varia - a highly eusocial stingless bee (Meliponini) with a permanently sterile worker caste.</title>
        <authorList>
            <person name="Freitas F.C.P."/>
            <person name="Lourenco A.P."/>
            <person name="Nunes F.M.F."/>
            <person name="Paschoal A.R."/>
            <person name="Abreu F.C.P."/>
            <person name="Barbin F.O."/>
            <person name="Bataglia L."/>
            <person name="Cardoso-Junior C.A.M."/>
            <person name="Cervoni M.S."/>
            <person name="Silva S.R."/>
            <person name="Dalarmi F."/>
            <person name="Del Lama M.A."/>
            <person name="Depintor T.S."/>
            <person name="Ferreira K.M."/>
            <person name="Goria P.S."/>
            <person name="Jaskot M.C."/>
            <person name="Lago D.C."/>
            <person name="Luna-Lucena D."/>
            <person name="Moda L.M."/>
            <person name="Nascimento L."/>
            <person name="Pedrino M."/>
            <person name="Rabico F.O."/>
            <person name="Sanches F.C."/>
            <person name="Santos D.E."/>
            <person name="Santos C.G."/>
            <person name="Vieira J."/>
            <person name="Lopes T.F."/>
            <person name="Barchuk A.R."/>
            <person name="Hartfelder K."/>
            <person name="Simoes Z.L.P."/>
            <person name="Bitondi M.M.G."/>
            <person name="Pinheiro D.G."/>
        </authorList>
    </citation>
    <scope>NUCLEOTIDE SEQUENCE</scope>
    <source>
        <strain evidence="3">USP_RPSP 00005682</strain>
        <tissue evidence="3">Whole individual</tissue>
    </source>
</reference>
<evidence type="ECO:0000313" key="4">
    <source>
        <dbReference type="Proteomes" id="UP000655588"/>
    </source>
</evidence>
<keyword evidence="1" id="KW-0571">Peptide transport</keyword>
<dbReference type="GO" id="GO:0016020">
    <property type="term" value="C:membrane"/>
    <property type="evidence" value="ECO:0007669"/>
    <property type="project" value="InterPro"/>
</dbReference>
<organism evidence="3 4">
    <name type="scientific">Frieseomelitta varia</name>
    <dbReference type="NCBI Taxonomy" id="561572"/>
    <lineage>
        <taxon>Eukaryota</taxon>
        <taxon>Metazoa</taxon>
        <taxon>Ecdysozoa</taxon>
        <taxon>Arthropoda</taxon>
        <taxon>Hexapoda</taxon>
        <taxon>Insecta</taxon>
        <taxon>Pterygota</taxon>
        <taxon>Neoptera</taxon>
        <taxon>Endopterygota</taxon>
        <taxon>Hymenoptera</taxon>
        <taxon>Apocrita</taxon>
        <taxon>Aculeata</taxon>
        <taxon>Apoidea</taxon>
        <taxon>Anthophila</taxon>
        <taxon>Apidae</taxon>
        <taxon>Frieseomelitta</taxon>
    </lineage>
</organism>
<evidence type="ECO:0000256" key="1">
    <source>
        <dbReference type="ARBA" id="ARBA00022856"/>
    </source>
</evidence>
<dbReference type="Proteomes" id="UP000655588">
    <property type="component" value="Unassembled WGS sequence"/>
</dbReference>
<gene>
    <name evidence="3" type="ORF">E2986_13340</name>
</gene>
<keyword evidence="2" id="KW-1133">Transmembrane helix</keyword>
<evidence type="ECO:0000313" key="3">
    <source>
        <dbReference type="EMBL" id="KAF3426272.1"/>
    </source>
</evidence>
<sequence>MQLTFFSHLVFHITIFILLFLQLIFQKLKYPKSIFFIISNEFCERFSFYGMRTVLTLYLKNQLKYTDDTSTVIYHVFTMLLYFFPIFGAMLADSLLGKFHTIFYLSIIYAAGQLLLSLSAVPPLGIPDRYD</sequence>
<keyword evidence="4" id="KW-1185">Reference proteome</keyword>
<dbReference type="InterPro" id="IPR018456">
    <property type="entry name" value="PTR2_symporter_CS"/>
</dbReference>
<keyword evidence="2" id="KW-0812">Transmembrane</keyword>
<dbReference type="EMBL" id="WNWW01000331">
    <property type="protein sequence ID" value="KAF3426272.1"/>
    <property type="molecule type" value="Genomic_DNA"/>
</dbReference>
<dbReference type="SUPFAM" id="SSF103473">
    <property type="entry name" value="MFS general substrate transporter"/>
    <property type="match status" value="1"/>
</dbReference>